<organism evidence="1 2">
    <name type="scientific">Thalictrum thalictroides</name>
    <name type="common">Rue-anemone</name>
    <name type="synonym">Anemone thalictroides</name>
    <dbReference type="NCBI Taxonomy" id="46969"/>
    <lineage>
        <taxon>Eukaryota</taxon>
        <taxon>Viridiplantae</taxon>
        <taxon>Streptophyta</taxon>
        <taxon>Embryophyta</taxon>
        <taxon>Tracheophyta</taxon>
        <taxon>Spermatophyta</taxon>
        <taxon>Magnoliopsida</taxon>
        <taxon>Ranunculales</taxon>
        <taxon>Ranunculaceae</taxon>
        <taxon>Thalictroideae</taxon>
        <taxon>Thalictrum</taxon>
    </lineage>
</organism>
<gene>
    <name evidence="1" type="ORF">FRX31_008326</name>
</gene>
<dbReference type="InterPro" id="IPR012337">
    <property type="entry name" value="RNaseH-like_sf"/>
</dbReference>
<evidence type="ECO:0000313" key="2">
    <source>
        <dbReference type="Proteomes" id="UP000554482"/>
    </source>
</evidence>
<evidence type="ECO:0000313" key="1">
    <source>
        <dbReference type="EMBL" id="KAF5202087.1"/>
    </source>
</evidence>
<dbReference type="SUPFAM" id="SSF53098">
    <property type="entry name" value="Ribonuclease H-like"/>
    <property type="match status" value="1"/>
</dbReference>
<reference evidence="1 2" key="1">
    <citation type="submission" date="2020-06" db="EMBL/GenBank/DDBJ databases">
        <title>Transcriptomic and genomic resources for Thalictrum thalictroides and T. hernandezii: Facilitating candidate gene discovery in an emerging model plant lineage.</title>
        <authorList>
            <person name="Arias T."/>
            <person name="Riano-Pachon D.M."/>
            <person name="Di Stilio V.S."/>
        </authorList>
    </citation>
    <scope>NUCLEOTIDE SEQUENCE [LARGE SCALE GENOMIC DNA]</scope>
    <source>
        <strain evidence="2">cv. WT478/WT964</strain>
        <tissue evidence="1">Leaves</tissue>
    </source>
</reference>
<protein>
    <submittedName>
        <fullName evidence="1">Uncharacterized protein</fullName>
    </submittedName>
</protein>
<dbReference type="Gene3D" id="3.30.420.10">
    <property type="entry name" value="Ribonuclease H-like superfamily/Ribonuclease H"/>
    <property type="match status" value="1"/>
</dbReference>
<comment type="caution">
    <text evidence="1">The sequence shown here is derived from an EMBL/GenBank/DDBJ whole genome shotgun (WGS) entry which is preliminary data.</text>
</comment>
<proteinExistence type="predicted"/>
<dbReference type="OrthoDB" id="1731261at2759"/>
<dbReference type="GO" id="GO:0003676">
    <property type="term" value="F:nucleic acid binding"/>
    <property type="evidence" value="ECO:0007669"/>
    <property type="project" value="InterPro"/>
</dbReference>
<name>A0A7J6WYU4_THATH</name>
<sequence length="100" mass="11652">MGLTHVVIYTNSLLASQWFQKVIKPPWHLLAWWRKIHEEVHLDNFQIKHVYREGNRAVDHLARLGIKFKSDGAANCSTDKTLRQITLGDRLQIPNIRLPS</sequence>
<dbReference type="EMBL" id="JABWDY010008604">
    <property type="protein sequence ID" value="KAF5202087.1"/>
    <property type="molecule type" value="Genomic_DNA"/>
</dbReference>
<dbReference type="InterPro" id="IPR036397">
    <property type="entry name" value="RNaseH_sf"/>
</dbReference>
<keyword evidence="2" id="KW-1185">Reference proteome</keyword>
<accession>A0A7J6WYU4</accession>
<dbReference type="AlphaFoldDB" id="A0A7J6WYU4"/>
<dbReference type="Proteomes" id="UP000554482">
    <property type="component" value="Unassembled WGS sequence"/>
</dbReference>